<organism evidence="1 2">
    <name type="scientific">Clostridium punense</name>
    <dbReference type="NCBI Taxonomy" id="1054297"/>
    <lineage>
        <taxon>Bacteria</taxon>
        <taxon>Bacillati</taxon>
        <taxon>Bacillota</taxon>
        <taxon>Clostridia</taxon>
        <taxon>Eubacteriales</taxon>
        <taxon>Clostridiaceae</taxon>
        <taxon>Clostridium</taxon>
    </lineage>
</organism>
<reference evidence="1 2" key="1">
    <citation type="submission" date="2021-03" db="EMBL/GenBank/DDBJ databases">
        <title>Genomic Encyclopedia of Type Strains, Phase IV (KMG-IV): sequencing the most valuable type-strain genomes for metagenomic binning, comparative biology and taxonomic classification.</title>
        <authorList>
            <person name="Goeker M."/>
        </authorList>
    </citation>
    <scope>NUCLEOTIDE SEQUENCE [LARGE SCALE GENOMIC DNA]</scope>
    <source>
        <strain evidence="1 2">DSM 28650</strain>
    </source>
</reference>
<protein>
    <submittedName>
        <fullName evidence="1">Uncharacterized protein</fullName>
    </submittedName>
</protein>
<evidence type="ECO:0000313" key="2">
    <source>
        <dbReference type="Proteomes" id="UP001519308"/>
    </source>
</evidence>
<dbReference type="Proteomes" id="UP001519308">
    <property type="component" value="Unassembled WGS sequence"/>
</dbReference>
<proteinExistence type="predicted"/>
<dbReference type="EMBL" id="JAGGLL010000011">
    <property type="protein sequence ID" value="MBP2021961.1"/>
    <property type="molecule type" value="Genomic_DNA"/>
</dbReference>
<dbReference type="RefSeq" id="WP_021281412.1">
    <property type="nucleotide sequence ID" value="NZ_JAGGLL010000011.1"/>
</dbReference>
<evidence type="ECO:0000313" key="1">
    <source>
        <dbReference type="EMBL" id="MBP2021961.1"/>
    </source>
</evidence>
<name>A0ABS4K4A1_9CLOT</name>
<gene>
    <name evidence="1" type="ORF">J2Z44_001757</name>
</gene>
<comment type="caution">
    <text evidence="1">The sequence shown here is derived from an EMBL/GenBank/DDBJ whole genome shotgun (WGS) entry which is preliminary data.</text>
</comment>
<keyword evidence="2" id="KW-1185">Reference proteome</keyword>
<accession>A0ABS4K4A1</accession>
<sequence>MLVYTLKLKKFKLTEDLINEVRKNGAGLMPALVDIWIYLV</sequence>